<dbReference type="EMBL" id="JABSNW010000006">
    <property type="protein sequence ID" value="KAL2886267.1"/>
    <property type="molecule type" value="Genomic_DNA"/>
</dbReference>
<keyword evidence="3" id="KW-1185">Reference proteome</keyword>
<dbReference type="PANTHER" id="PTHR11362">
    <property type="entry name" value="PHOSPHATIDYLETHANOLAMINE-BINDING PROTEIN"/>
    <property type="match status" value="1"/>
</dbReference>
<dbReference type="Gene3D" id="3.90.280.10">
    <property type="entry name" value="PEBP-like"/>
    <property type="match status" value="1"/>
</dbReference>
<dbReference type="CDD" id="cd00866">
    <property type="entry name" value="PEBP_euk"/>
    <property type="match status" value="1"/>
</dbReference>
<reference evidence="2 3" key="1">
    <citation type="submission" date="2020-05" db="EMBL/GenBank/DDBJ databases">
        <title>Ceratocystis lukuohia genome.</title>
        <authorList>
            <person name="Harrington T.C."/>
            <person name="Kim K."/>
            <person name="Mayers C.G."/>
        </authorList>
    </citation>
    <scope>NUCLEOTIDE SEQUENCE [LARGE SCALE GENOMIC DNA]</scope>
    <source>
        <strain evidence="2 3">C4212</strain>
    </source>
</reference>
<feature type="region of interest" description="Disordered" evidence="1">
    <location>
        <begin position="34"/>
        <end position="58"/>
    </location>
</feature>
<dbReference type="PANTHER" id="PTHR11362:SF82">
    <property type="entry name" value="PHOSPHATIDYLETHANOLAMINE-BINDING PROTEIN 4"/>
    <property type="match status" value="1"/>
</dbReference>
<evidence type="ECO:0000313" key="3">
    <source>
        <dbReference type="Proteomes" id="UP001610728"/>
    </source>
</evidence>
<gene>
    <name evidence="2" type="ORF">HOO65_060097</name>
</gene>
<accession>A0ABR4MDB8</accession>
<evidence type="ECO:0000256" key="1">
    <source>
        <dbReference type="SAM" id="MobiDB-lite"/>
    </source>
</evidence>
<dbReference type="SUPFAM" id="SSF49777">
    <property type="entry name" value="PEBP-like"/>
    <property type="match status" value="1"/>
</dbReference>
<dbReference type="GeneID" id="98119493"/>
<sequence length="484" mass="55115">MSRCPSLARPLLHGLSGNGPVKLAIRPFSMNAAARSDAPTAPTGQTTDAAPAAQLDPTTLDPNTAVGRAAELALQKAGKPPIGSRRRRMAIRTSQNLPFEQLPFQCFQEARKVLKADREKKVEELKEKAELIASLERSDGSMFKQGKASRDLRLQSLQKRVNQLQILADINDPVVRRRSEDGVGELSYKQDTKESRKTEKKKKDIERLTRSSAVGDMNKPIYRYLAHRKWRSYEYLITMQRIKQFNIIPDMLPKLDPTASVRLHFHRKKIQPGATVNSAVSEHPVRLNVQLFNPGPRLLSVAVVDLDVPDVENDSYRKRCHFLAVNIPFDPTVSSLPLWHIRDPSQLVQPWMAPYAHEGAPYHRLAVVVLEQPGLEPLDTAKLKEQYSERLGFSVKSFNSKTGCTPIGFNLFRTVWDENMAAVMERNKYDGLGQVFRRVRVHSLKPRRKARGWEAKRQGPKYRHLWKYTKRIRGLSNGRGWTKR</sequence>
<organism evidence="2 3">
    <name type="scientific">Ceratocystis lukuohia</name>
    <dbReference type="NCBI Taxonomy" id="2019550"/>
    <lineage>
        <taxon>Eukaryota</taxon>
        <taxon>Fungi</taxon>
        <taxon>Dikarya</taxon>
        <taxon>Ascomycota</taxon>
        <taxon>Pezizomycotina</taxon>
        <taxon>Sordariomycetes</taxon>
        <taxon>Hypocreomycetidae</taxon>
        <taxon>Microascales</taxon>
        <taxon>Ceratocystidaceae</taxon>
        <taxon>Ceratocystis</taxon>
    </lineage>
</organism>
<dbReference type="InterPro" id="IPR036610">
    <property type="entry name" value="PEBP-like_sf"/>
</dbReference>
<dbReference type="InterPro" id="IPR008914">
    <property type="entry name" value="PEBP"/>
</dbReference>
<keyword evidence="2" id="KW-0689">Ribosomal protein</keyword>
<comment type="caution">
    <text evidence="2">The sequence shown here is derived from an EMBL/GenBank/DDBJ whole genome shotgun (WGS) entry which is preliminary data.</text>
</comment>
<name>A0ABR4MDB8_9PEZI</name>
<dbReference type="GO" id="GO:0005840">
    <property type="term" value="C:ribosome"/>
    <property type="evidence" value="ECO:0007669"/>
    <property type="project" value="UniProtKB-KW"/>
</dbReference>
<proteinExistence type="predicted"/>
<feature type="region of interest" description="Disordered" evidence="1">
    <location>
        <begin position="181"/>
        <end position="205"/>
    </location>
</feature>
<dbReference type="InterPro" id="IPR035810">
    <property type="entry name" value="PEBP_euk"/>
</dbReference>
<keyword evidence="2" id="KW-0687">Ribonucleoprotein</keyword>
<dbReference type="Pfam" id="PF01161">
    <property type="entry name" value="PBP"/>
    <property type="match status" value="1"/>
</dbReference>
<protein>
    <submittedName>
        <fullName evidence="2">54S ribosomal protein L35 mitochondrial</fullName>
    </submittedName>
</protein>
<feature type="compositionally biased region" description="Basic and acidic residues" evidence="1">
    <location>
        <begin position="188"/>
        <end position="205"/>
    </location>
</feature>
<dbReference type="RefSeq" id="XP_070857447.1">
    <property type="nucleotide sequence ID" value="XM_071001053.1"/>
</dbReference>
<dbReference type="Proteomes" id="UP001610728">
    <property type="component" value="Unassembled WGS sequence"/>
</dbReference>
<dbReference type="Gene3D" id="1.20.58.1180">
    <property type="match status" value="1"/>
</dbReference>
<evidence type="ECO:0000313" key="2">
    <source>
        <dbReference type="EMBL" id="KAL2886267.1"/>
    </source>
</evidence>